<evidence type="ECO:0000313" key="1">
    <source>
        <dbReference type="EMBL" id="KKN16888.1"/>
    </source>
</evidence>
<name>A0A0F9RHY8_9ZZZZ</name>
<dbReference type="CDD" id="cd00085">
    <property type="entry name" value="HNHc"/>
    <property type="match status" value="1"/>
</dbReference>
<dbReference type="AlphaFoldDB" id="A0A0F9RHY8"/>
<gene>
    <name evidence="1" type="ORF">LCGC14_0971500</name>
</gene>
<sequence>MNFPQTVDELFHCDLSTDRDSFGRYHIITGFEGTGGCFWCGKELEGRRRFCGHRSGHWTRYAEHFSWSYAKSLCLERDGYRCANCGAKQTVPEDHHPSWNAPGLEVHHIIPLEGEQREMSPYNVPWNLISFCHGCHQLIHAVMREVNRPAPPDLFDLAIARGQAVFEPLRQ</sequence>
<proteinExistence type="predicted"/>
<protein>
    <submittedName>
        <fullName evidence="1">Uncharacterized protein</fullName>
    </submittedName>
</protein>
<dbReference type="EMBL" id="LAZR01003572">
    <property type="protein sequence ID" value="KKN16888.1"/>
    <property type="molecule type" value="Genomic_DNA"/>
</dbReference>
<dbReference type="Gene3D" id="1.10.30.50">
    <property type="match status" value="1"/>
</dbReference>
<organism evidence="1">
    <name type="scientific">marine sediment metagenome</name>
    <dbReference type="NCBI Taxonomy" id="412755"/>
    <lineage>
        <taxon>unclassified sequences</taxon>
        <taxon>metagenomes</taxon>
        <taxon>ecological metagenomes</taxon>
    </lineage>
</organism>
<comment type="caution">
    <text evidence="1">The sequence shown here is derived from an EMBL/GenBank/DDBJ whole genome shotgun (WGS) entry which is preliminary data.</text>
</comment>
<dbReference type="InterPro" id="IPR003615">
    <property type="entry name" value="HNH_nuc"/>
</dbReference>
<reference evidence="1" key="1">
    <citation type="journal article" date="2015" name="Nature">
        <title>Complex archaea that bridge the gap between prokaryotes and eukaryotes.</title>
        <authorList>
            <person name="Spang A."/>
            <person name="Saw J.H."/>
            <person name="Jorgensen S.L."/>
            <person name="Zaremba-Niedzwiedzka K."/>
            <person name="Martijn J."/>
            <person name="Lind A.E."/>
            <person name="van Eijk R."/>
            <person name="Schleper C."/>
            <person name="Guy L."/>
            <person name="Ettema T.J."/>
        </authorList>
    </citation>
    <scope>NUCLEOTIDE SEQUENCE</scope>
</reference>
<accession>A0A0F9RHY8</accession>